<reference evidence="3 4" key="1">
    <citation type="submission" date="2014-06" db="EMBL/GenBank/DDBJ databases">
        <title>Genome sequence of the intracellular symbiont Blattabacterium cuenoti, strain CPU2 from the wood feeding cockroach Cryptocercus punctulatus.</title>
        <authorList>
            <person name="Kinjo Y."/>
            <person name="Ohkuma M."/>
            <person name="Tokuda G."/>
        </authorList>
    </citation>
    <scope>NUCLEOTIDE SEQUENCE [LARGE SCALE GENOMIC DNA]</scope>
    <source>
        <strain evidence="3 4">CPU2</strain>
    </source>
</reference>
<dbReference type="Gene3D" id="3.20.20.120">
    <property type="entry name" value="Enolase-like C-terminal domain"/>
    <property type="match status" value="1"/>
</dbReference>
<name>A0AAD1CLS9_9FLAO</name>
<proteinExistence type="predicted"/>
<dbReference type="SFLD" id="SFLDG00180">
    <property type="entry name" value="muconate_cycloisomerase"/>
    <property type="match status" value="1"/>
</dbReference>
<dbReference type="SUPFAM" id="SSF51604">
    <property type="entry name" value="Enolase C-terminal domain-like"/>
    <property type="match status" value="1"/>
</dbReference>
<protein>
    <submittedName>
        <fullName evidence="3">O-succinylbenzoate synthase</fullName>
        <ecNumber evidence="3">4.2.1.113</ecNumber>
    </submittedName>
</protein>
<dbReference type="SMART" id="SM00922">
    <property type="entry name" value="MR_MLE"/>
    <property type="match status" value="1"/>
</dbReference>
<dbReference type="AlphaFoldDB" id="A0AAD1CLS9"/>
<organism evidence="3 4">
    <name type="scientific">Blattabacterium punctulatus CPU2</name>
    <dbReference type="NCBI Taxonomy" id="1457032"/>
    <lineage>
        <taxon>Bacteria</taxon>
        <taxon>Pseudomonadati</taxon>
        <taxon>Bacteroidota</taxon>
        <taxon>Flavobacteriia</taxon>
        <taxon>Flavobacteriales</taxon>
        <taxon>Blattabacteriaceae</taxon>
        <taxon>Blattabacterium</taxon>
    </lineage>
</organism>
<dbReference type="SFLD" id="SFLDF00009">
    <property type="entry name" value="o-succinylbenzoate_synthase"/>
    <property type="match status" value="1"/>
</dbReference>
<feature type="domain" description="Mandelate racemase/muconate lactonizing enzyme C-terminal" evidence="2">
    <location>
        <begin position="137"/>
        <end position="235"/>
    </location>
</feature>
<dbReference type="Pfam" id="PF13378">
    <property type="entry name" value="MR_MLE_C"/>
    <property type="match status" value="1"/>
</dbReference>
<evidence type="ECO:0000256" key="1">
    <source>
        <dbReference type="ARBA" id="ARBA00022723"/>
    </source>
</evidence>
<dbReference type="GO" id="GO:0046872">
    <property type="term" value="F:metal ion binding"/>
    <property type="evidence" value="ECO:0007669"/>
    <property type="project" value="UniProtKB-KW"/>
</dbReference>
<evidence type="ECO:0000313" key="3">
    <source>
        <dbReference type="EMBL" id="BBA17835.1"/>
    </source>
</evidence>
<keyword evidence="3" id="KW-0456">Lyase</keyword>
<evidence type="ECO:0000313" key="4">
    <source>
        <dbReference type="Proteomes" id="UP000262607"/>
    </source>
</evidence>
<dbReference type="InterPro" id="IPR013342">
    <property type="entry name" value="Mandelate_racemase_C"/>
</dbReference>
<evidence type="ECO:0000259" key="2">
    <source>
        <dbReference type="SMART" id="SM00922"/>
    </source>
</evidence>
<dbReference type="SFLD" id="SFLDS00001">
    <property type="entry name" value="Enolase"/>
    <property type="match status" value="1"/>
</dbReference>
<dbReference type="GO" id="GO:0043748">
    <property type="term" value="F:O-succinylbenzoate synthase activity"/>
    <property type="evidence" value="ECO:0007669"/>
    <property type="project" value="UniProtKB-EC"/>
</dbReference>
<dbReference type="RefSeq" id="WP_110548678.1">
    <property type="nucleotide sequence ID" value="NZ_AP014610.1"/>
</dbReference>
<gene>
    <name evidence="3" type="primary">menC</name>
    <name evidence="3" type="ORF">CPU2_343</name>
</gene>
<dbReference type="Gene3D" id="3.30.390.10">
    <property type="entry name" value="Enolase-like, N-terminal domain"/>
    <property type="match status" value="1"/>
</dbReference>
<dbReference type="Proteomes" id="UP000262607">
    <property type="component" value="Chromosome"/>
</dbReference>
<dbReference type="InterPro" id="IPR036849">
    <property type="entry name" value="Enolase-like_C_sf"/>
</dbReference>
<dbReference type="InterPro" id="IPR029017">
    <property type="entry name" value="Enolase-like_N"/>
</dbReference>
<keyword evidence="1" id="KW-0479">Metal-binding</keyword>
<dbReference type="EMBL" id="AP014610">
    <property type="protein sequence ID" value="BBA17835.1"/>
    <property type="molecule type" value="Genomic_DNA"/>
</dbReference>
<dbReference type="GO" id="GO:0016854">
    <property type="term" value="F:racemase and epimerase activity"/>
    <property type="evidence" value="ECO:0007669"/>
    <property type="project" value="UniProtKB-ARBA"/>
</dbReference>
<dbReference type="PANTHER" id="PTHR48073:SF2">
    <property type="entry name" value="O-SUCCINYLBENZOATE SYNTHASE"/>
    <property type="match status" value="1"/>
</dbReference>
<dbReference type="PANTHER" id="PTHR48073">
    <property type="entry name" value="O-SUCCINYLBENZOATE SYNTHASE-RELATED"/>
    <property type="match status" value="1"/>
</dbReference>
<dbReference type="GeneID" id="66556726"/>
<accession>A0AAD1CLS9</accession>
<dbReference type="InterPro" id="IPR029065">
    <property type="entry name" value="Enolase_C-like"/>
</dbReference>
<sequence>MIINSFLKKKFFFKEKIKNSKRTFHYNIIWYLILKKNNKIGIGECNPLLDNNAFKNLNVYEKELLYLSEKINIIQKNESYYYHSYISYSSILFGLEQAILGLKNRYPILYDSKFTIGKSGISINSLIWLFSLSNMNIENEVKKIEKEINKGFSFIKMKISPKLFSYQLIILKKIKKKYPYIKIRIDANGSFKNSKEAIYYINQLYDINIVYSVEQPIKIGNWKDLSKICKKSKLPIALDEELIGINNLKFKKRLLDIISPKYIILKPSICGGFFGSKEWIIEAYKRKIKWCISSSLESKIGINAIAQWTFKMEEKYNKGVHGLNIGYFHNDFYSPLHIKKGYIWYNPLKIWKFKNLI</sequence>
<dbReference type="EC" id="4.2.1.113" evidence="3"/>